<dbReference type="GO" id="GO:0003676">
    <property type="term" value="F:nucleic acid binding"/>
    <property type="evidence" value="ECO:0007669"/>
    <property type="project" value="InterPro"/>
</dbReference>
<dbReference type="Pfam" id="PF00075">
    <property type="entry name" value="RNase_H"/>
    <property type="match status" value="1"/>
</dbReference>
<protein>
    <recommendedName>
        <fullName evidence="1">RNase H type-1 domain-containing protein</fullName>
    </recommendedName>
</protein>
<evidence type="ECO:0000313" key="2">
    <source>
        <dbReference type="EMBL" id="CEK84508.1"/>
    </source>
</evidence>
<dbReference type="InterPro" id="IPR036397">
    <property type="entry name" value="RNaseH_sf"/>
</dbReference>
<dbReference type="InterPro" id="IPR002156">
    <property type="entry name" value="RNaseH_domain"/>
</dbReference>
<gene>
    <name evidence="2" type="primary">ORF142967</name>
</gene>
<accession>A0A0B7AUL2</accession>
<organism evidence="2">
    <name type="scientific">Arion vulgaris</name>
    <dbReference type="NCBI Taxonomy" id="1028688"/>
    <lineage>
        <taxon>Eukaryota</taxon>
        <taxon>Metazoa</taxon>
        <taxon>Spiralia</taxon>
        <taxon>Lophotrochozoa</taxon>
        <taxon>Mollusca</taxon>
        <taxon>Gastropoda</taxon>
        <taxon>Heterobranchia</taxon>
        <taxon>Euthyneura</taxon>
        <taxon>Panpulmonata</taxon>
        <taxon>Eupulmonata</taxon>
        <taxon>Stylommatophora</taxon>
        <taxon>Helicina</taxon>
        <taxon>Arionoidea</taxon>
        <taxon>Arionidae</taxon>
        <taxon>Arion</taxon>
    </lineage>
</organism>
<dbReference type="InterPro" id="IPR012337">
    <property type="entry name" value="RNaseH-like_sf"/>
</dbReference>
<sequence length="77" mass="9003">KNQKRHARHPDYTCIHSQRMHEEALQAFQSRKLPCLQTLPYKLCKQHKVVLQWIQSHWGTPRNKTADQLSNEGAAGE</sequence>
<name>A0A0B7AUL2_9EUPU</name>
<dbReference type="GO" id="GO:0004523">
    <property type="term" value="F:RNA-DNA hybrid ribonuclease activity"/>
    <property type="evidence" value="ECO:0007669"/>
    <property type="project" value="InterPro"/>
</dbReference>
<dbReference type="EMBL" id="HACG01037643">
    <property type="protein sequence ID" value="CEK84508.1"/>
    <property type="molecule type" value="Transcribed_RNA"/>
</dbReference>
<dbReference type="SUPFAM" id="SSF53098">
    <property type="entry name" value="Ribonuclease H-like"/>
    <property type="match status" value="1"/>
</dbReference>
<feature type="domain" description="RNase H type-1" evidence="1">
    <location>
        <begin position="33"/>
        <end position="74"/>
    </location>
</feature>
<evidence type="ECO:0000259" key="1">
    <source>
        <dbReference type="Pfam" id="PF00075"/>
    </source>
</evidence>
<proteinExistence type="predicted"/>
<dbReference type="AlphaFoldDB" id="A0A0B7AUL2"/>
<feature type="non-terminal residue" evidence="2">
    <location>
        <position position="1"/>
    </location>
</feature>
<reference evidence="2" key="1">
    <citation type="submission" date="2014-12" db="EMBL/GenBank/DDBJ databases">
        <title>Insight into the proteome of Arion vulgaris.</title>
        <authorList>
            <person name="Aradska J."/>
            <person name="Bulat T."/>
            <person name="Smidak R."/>
            <person name="Sarate P."/>
            <person name="Gangsoo J."/>
            <person name="Sialana F."/>
            <person name="Bilban M."/>
            <person name="Lubec G."/>
        </authorList>
    </citation>
    <scope>NUCLEOTIDE SEQUENCE</scope>
    <source>
        <tissue evidence="2">Skin</tissue>
    </source>
</reference>
<dbReference type="Gene3D" id="3.30.420.10">
    <property type="entry name" value="Ribonuclease H-like superfamily/Ribonuclease H"/>
    <property type="match status" value="1"/>
</dbReference>